<protein>
    <submittedName>
        <fullName evidence="3">NurA domain-containing protein</fullName>
    </submittedName>
</protein>
<feature type="region of interest" description="Disordered" evidence="1">
    <location>
        <begin position="398"/>
        <end position="425"/>
    </location>
</feature>
<sequence>MTLDPVHFDGIARLARRIDHGADERDRRAFAETVWEEFLDPLLDDEGRTVLEPIDEQARRFVDCEDVALREREFPTEHGLDAGTINPTTFKNGLVVDIAQAAMSATPSDLDLHRSRTVVATVHSNDETMTVDEGWHKFDEGYSRSQVVKVPPLPRFAEGVVHALALYLAESEHALGHADDVEDLLVLDGPIYPRGLLRWADRHPDLEDFLLEDPRPTTVLENYVRLVETFVERDRPLVGFVKNPATRVITRTLKRNRSIDVSTPWNDDSALFTRLLERGEYVDDVEGSRWERDASALSYTNWFRSRGGVDRPLSVDGNALGVERKLSNENYEVTFFVVYDPRDDLIYRVEAPYAFTRDPDRRERLTMQLLQDVAIAHGPPTIVEKADELARIDRSEKRSLRESFEEEFETSQDRNYDDHRWDETY</sequence>
<evidence type="ECO:0000313" key="4">
    <source>
        <dbReference type="Proteomes" id="UP000198848"/>
    </source>
</evidence>
<dbReference type="RefSeq" id="WP_090376200.1">
    <property type="nucleotide sequence ID" value="NZ_FNLC01000001.1"/>
</dbReference>
<evidence type="ECO:0000259" key="2">
    <source>
        <dbReference type="SMART" id="SM00933"/>
    </source>
</evidence>
<dbReference type="AlphaFoldDB" id="A0A1H0ZFM1"/>
<evidence type="ECO:0000313" key="3">
    <source>
        <dbReference type="EMBL" id="SDQ26233.1"/>
    </source>
</evidence>
<gene>
    <name evidence="3" type="ORF">SAMN04489842_0266</name>
</gene>
<dbReference type="Pfam" id="PF09376">
    <property type="entry name" value="NurA"/>
    <property type="match status" value="1"/>
</dbReference>
<dbReference type="EMBL" id="FNLC01000001">
    <property type="protein sequence ID" value="SDQ26233.1"/>
    <property type="molecule type" value="Genomic_DNA"/>
</dbReference>
<name>A0A1H0ZFM1_NATTX</name>
<dbReference type="SMART" id="SM00933">
    <property type="entry name" value="NurA"/>
    <property type="match status" value="1"/>
</dbReference>
<feature type="compositionally biased region" description="Basic and acidic residues" evidence="1">
    <location>
        <begin position="411"/>
        <end position="425"/>
    </location>
</feature>
<organism evidence="3 4">
    <name type="scientific">Natronobacterium texcoconense</name>
    <dbReference type="NCBI Taxonomy" id="1095778"/>
    <lineage>
        <taxon>Archaea</taxon>
        <taxon>Methanobacteriati</taxon>
        <taxon>Methanobacteriota</taxon>
        <taxon>Stenosarchaea group</taxon>
        <taxon>Halobacteria</taxon>
        <taxon>Halobacteriales</taxon>
        <taxon>Natrialbaceae</taxon>
        <taxon>Natronobacterium</taxon>
    </lineage>
</organism>
<evidence type="ECO:0000256" key="1">
    <source>
        <dbReference type="SAM" id="MobiDB-lite"/>
    </source>
</evidence>
<dbReference type="OrthoDB" id="190207at2157"/>
<reference evidence="4" key="1">
    <citation type="submission" date="2016-10" db="EMBL/GenBank/DDBJ databases">
        <authorList>
            <person name="Varghese N."/>
            <person name="Submissions S."/>
        </authorList>
    </citation>
    <scope>NUCLEOTIDE SEQUENCE [LARGE SCALE GENOMIC DNA]</scope>
    <source>
        <strain evidence="4">DSM 24767</strain>
    </source>
</reference>
<feature type="domain" description="NurA" evidence="2">
    <location>
        <begin position="75"/>
        <end position="392"/>
    </location>
</feature>
<keyword evidence="4" id="KW-1185">Reference proteome</keyword>
<accession>A0A1H0ZFM1</accession>
<dbReference type="InterPro" id="IPR018977">
    <property type="entry name" value="NurA_domain"/>
</dbReference>
<proteinExistence type="predicted"/>
<dbReference type="Proteomes" id="UP000198848">
    <property type="component" value="Unassembled WGS sequence"/>
</dbReference>